<evidence type="ECO:0000259" key="16">
    <source>
        <dbReference type="Pfam" id="PF00697"/>
    </source>
</evidence>
<evidence type="ECO:0000256" key="3">
    <source>
        <dbReference type="ARBA" id="ARBA00004733"/>
    </source>
</evidence>
<dbReference type="InterPro" id="IPR001926">
    <property type="entry name" value="TrpB-like_PALP"/>
</dbReference>
<evidence type="ECO:0000256" key="11">
    <source>
        <dbReference type="ARBA" id="ARBA00023239"/>
    </source>
</evidence>
<dbReference type="SUPFAM" id="SSF53686">
    <property type="entry name" value="Tryptophan synthase beta subunit-like PLP-dependent enzymes"/>
    <property type="match status" value="1"/>
</dbReference>
<evidence type="ECO:0000256" key="2">
    <source>
        <dbReference type="ARBA" id="ARBA00004664"/>
    </source>
</evidence>
<dbReference type="NCBIfam" id="TIGR00263">
    <property type="entry name" value="trpB"/>
    <property type="match status" value="1"/>
</dbReference>
<name>A0ABP8EF02_9FLAO</name>
<reference evidence="18" key="1">
    <citation type="journal article" date="2019" name="Int. J. Syst. Evol. Microbiol.">
        <title>The Global Catalogue of Microorganisms (GCM) 10K type strain sequencing project: providing services to taxonomists for standard genome sequencing and annotation.</title>
        <authorList>
            <consortium name="The Broad Institute Genomics Platform"/>
            <consortium name="The Broad Institute Genome Sequencing Center for Infectious Disease"/>
            <person name="Wu L."/>
            <person name="Ma J."/>
        </authorList>
    </citation>
    <scope>NUCLEOTIDE SEQUENCE [LARGE SCALE GENOMIC DNA]</scope>
    <source>
        <strain evidence="18">JCM 17452</strain>
    </source>
</reference>
<evidence type="ECO:0000259" key="15">
    <source>
        <dbReference type="Pfam" id="PF00291"/>
    </source>
</evidence>
<keyword evidence="9 14" id="KW-0057">Aromatic amino acid biosynthesis</keyword>
<evidence type="ECO:0000256" key="10">
    <source>
        <dbReference type="ARBA" id="ARBA00023235"/>
    </source>
</evidence>
<organism evidence="17 18">
    <name type="scientific">Hyunsoonleella aestuarii</name>
    <dbReference type="NCBI Taxonomy" id="912802"/>
    <lineage>
        <taxon>Bacteria</taxon>
        <taxon>Pseudomonadati</taxon>
        <taxon>Bacteroidota</taxon>
        <taxon>Flavobacteriia</taxon>
        <taxon>Flavobacteriales</taxon>
        <taxon>Flavobacteriaceae</taxon>
    </lineage>
</organism>
<dbReference type="CDD" id="cd06446">
    <property type="entry name" value="Trp-synth_B"/>
    <property type="match status" value="1"/>
</dbReference>
<evidence type="ECO:0000256" key="12">
    <source>
        <dbReference type="ARBA" id="ARBA00049047"/>
    </source>
</evidence>
<dbReference type="InterPro" id="IPR036052">
    <property type="entry name" value="TrpB-like_PALP_sf"/>
</dbReference>
<comment type="cofactor">
    <cofactor evidence="1 13">
        <name>pyridoxal 5'-phosphate</name>
        <dbReference type="ChEBI" id="CHEBI:597326"/>
    </cofactor>
</comment>
<comment type="pathway">
    <text evidence="3 13">Amino-acid biosynthesis; L-tryptophan biosynthesis; L-tryptophan from chorismate: step 5/5.</text>
</comment>
<comment type="pathway">
    <text evidence="2 14">Amino-acid biosynthesis; L-tryptophan biosynthesis; L-tryptophan from chorismate: step 3/5.</text>
</comment>
<keyword evidence="10 14" id="KW-0413">Isomerase</keyword>
<dbReference type="Pfam" id="PF00291">
    <property type="entry name" value="PALP"/>
    <property type="match status" value="1"/>
</dbReference>
<keyword evidence="6 14" id="KW-0028">Amino-acid biosynthesis</keyword>
<dbReference type="InterPro" id="IPR001240">
    <property type="entry name" value="PRAI_dom"/>
</dbReference>
<dbReference type="InterPro" id="IPR023026">
    <property type="entry name" value="Trp_synth_beta/beta-like"/>
</dbReference>
<accession>A0ABP8EF02</accession>
<comment type="similarity">
    <text evidence="14">Belongs to the TrpF family.</text>
</comment>
<proteinExistence type="inferred from homology"/>
<evidence type="ECO:0000256" key="7">
    <source>
        <dbReference type="ARBA" id="ARBA00022822"/>
    </source>
</evidence>
<evidence type="ECO:0000313" key="18">
    <source>
        <dbReference type="Proteomes" id="UP001500027"/>
    </source>
</evidence>
<sequence>MKLKVCGMKYHDNIKQVAALRPDYLGFIFFEDTPRHFDTKIPEISEDINKVGVFVNEDVNKIIEKVNEFKLDSIQLHGEESPYYCSILKSASRFHKAIEVIKVFSIKDKFNFEVLEAYEDVCDYFLFDTKGKLPGGNGYRFNWSVLNEYPSTKPFFLSGGIGLDHVEDIKLFKKNIASKYCCAIDVNSKFETEPGLKNVSILREFINKLNNKKTMNYNVDEKGYYGEFGGAFIPEMLYPNVEELRQNYLKIMAEPDFQKEFDQLLKDYVGRPSPLYYAKRLSDKYNTKIYLKREDLNHTGAHKINNTIGQILMAKRLGKTRIIAETGAGQHGVATATVCALMGLECIVYMGEIDIARQAPNVARMKMLGAKVVPALSGSRTLKDATNEAIRDWINNPVNTHYIIGSAIGPHPYPDMVTRFQAIISEEIKWQLKEQEGRENPDYVVACIGGGSNAAGTYYHYLHEPDVGIIAVEAAGLGVDSGESAATSVLGKEGIIHGCKTLLMQTNDGQITEPYSISAGLDYPGVGPMHAHLSKTGRAEFMSITDSDAMEAGLELSKLEGIIPAIETSHALAIFGQREFKKDDVVVVSLSGRGDKDLENYIEYFKI</sequence>
<evidence type="ECO:0000256" key="4">
    <source>
        <dbReference type="ARBA" id="ARBA00009982"/>
    </source>
</evidence>
<dbReference type="EMBL" id="BAABAV010000004">
    <property type="protein sequence ID" value="GAA4270690.1"/>
    <property type="molecule type" value="Genomic_DNA"/>
</dbReference>
<evidence type="ECO:0000256" key="6">
    <source>
        <dbReference type="ARBA" id="ARBA00022605"/>
    </source>
</evidence>
<dbReference type="Pfam" id="PF00697">
    <property type="entry name" value="PRAI"/>
    <property type="match status" value="1"/>
</dbReference>
<dbReference type="PANTHER" id="PTHR48077">
    <property type="entry name" value="TRYPTOPHAN SYNTHASE-RELATED"/>
    <property type="match status" value="1"/>
</dbReference>
<keyword evidence="7 14" id="KW-0822">Tryptophan biosynthesis</keyword>
<evidence type="ECO:0000256" key="14">
    <source>
        <dbReference type="HAMAP-Rule" id="MF_00135"/>
    </source>
</evidence>
<keyword evidence="11 13" id="KW-0456">Lyase</keyword>
<dbReference type="InterPro" id="IPR006654">
    <property type="entry name" value="Trp_synth_beta"/>
</dbReference>
<keyword evidence="18" id="KW-1185">Reference proteome</keyword>
<evidence type="ECO:0000313" key="17">
    <source>
        <dbReference type="EMBL" id="GAA4270690.1"/>
    </source>
</evidence>
<feature type="domain" description="Tryptophan synthase beta chain-like PALP" evidence="15">
    <location>
        <begin position="270"/>
        <end position="592"/>
    </location>
</feature>
<evidence type="ECO:0000256" key="8">
    <source>
        <dbReference type="ARBA" id="ARBA00022898"/>
    </source>
</evidence>
<evidence type="ECO:0000256" key="13">
    <source>
        <dbReference type="HAMAP-Rule" id="MF_00133"/>
    </source>
</evidence>
<evidence type="ECO:0000256" key="5">
    <source>
        <dbReference type="ARBA" id="ARBA00011270"/>
    </source>
</evidence>
<comment type="subunit">
    <text evidence="5 13">Tetramer of two alpha and two beta chains.</text>
</comment>
<feature type="modified residue" description="N6-(pyridoxal phosphate)lysine" evidence="13">
    <location>
        <position position="303"/>
    </location>
</feature>
<comment type="catalytic activity">
    <reaction evidence="12 13">
        <text>(1S,2R)-1-C-(indol-3-yl)glycerol 3-phosphate + L-serine = D-glyceraldehyde 3-phosphate + L-tryptophan + H2O</text>
        <dbReference type="Rhea" id="RHEA:10532"/>
        <dbReference type="ChEBI" id="CHEBI:15377"/>
        <dbReference type="ChEBI" id="CHEBI:33384"/>
        <dbReference type="ChEBI" id="CHEBI:57912"/>
        <dbReference type="ChEBI" id="CHEBI:58866"/>
        <dbReference type="ChEBI" id="CHEBI:59776"/>
        <dbReference type="EC" id="4.2.1.20"/>
    </reaction>
</comment>
<dbReference type="InterPro" id="IPR013785">
    <property type="entry name" value="Aldolase_TIM"/>
</dbReference>
<keyword evidence="8 13" id="KW-0663">Pyridoxal phosphate</keyword>
<dbReference type="Gene3D" id="3.40.50.1100">
    <property type="match status" value="2"/>
</dbReference>
<feature type="domain" description="N-(5'phosphoribosyl) anthranilate isomerase (PRAI)" evidence="16">
    <location>
        <begin position="4"/>
        <end position="207"/>
    </location>
</feature>
<comment type="similarity">
    <text evidence="4 13">Belongs to the TrpB family.</text>
</comment>
<dbReference type="PANTHER" id="PTHR48077:SF3">
    <property type="entry name" value="TRYPTOPHAN SYNTHASE"/>
    <property type="match status" value="1"/>
</dbReference>
<comment type="function">
    <text evidence="13">The beta subunit is responsible for the synthesis of L-tryptophan from indole and L-serine.</text>
</comment>
<dbReference type="CDD" id="cd00405">
    <property type="entry name" value="PRAI"/>
    <property type="match status" value="1"/>
</dbReference>
<dbReference type="HAMAP" id="MF_00135">
    <property type="entry name" value="PRAI"/>
    <property type="match status" value="1"/>
</dbReference>
<gene>
    <name evidence="13" type="primary">trpB</name>
    <name evidence="14" type="synonym">trpF</name>
    <name evidence="17" type="ORF">GCM10022257_27910</name>
</gene>
<dbReference type="Proteomes" id="UP001500027">
    <property type="component" value="Unassembled WGS sequence"/>
</dbReference>
<dbReference type="SUPFAM" id="SSF51366">
    <property type="entry name" value="Ribulose-phoshate binding barrel"/>
    <property type="match status" value="1"/>
</dbReference>
<evidence type="ECO:0000256" key="1">
    <source>
        <dbReference type="ARBA" id="ARBA00001933"/>
    </source>
</evidence>
<dbReference type="HAMAP" id="MF_00133">
    <property type="entry name" value="Trp_synth_beta"/>
    <property type="match status" value="1"/>
</dbReference>
<dbReference type="Gene3D" id="3.20.20.70">
    <property type="entry name" value="Aldolase class I"/>
    <property type="match status" value="1"/>
</dbReference>
<dbReference type="InterPro" id="IPR011060">
    <property type="entry name" value="RibuloseP-bd_barrel"/>
</dbReference>
<dbReference type="EC" id="5.3.1.24" evidence="14"/>
<dbReference type="PROSITE" id="PS00168">
    <property type="entry name" value="TRP_SYNTHASE_BETA"/>
    <property type="match status" value="1"/>
</dbReference>
<evidence type="ECO:0000256" key="9">
    <source>
        <dbReference type="ARBA" id="ARBA00023141"/>
    </source>
</evidence>
<comment type="catalytic activity">
    <reaction evidence="14">
        <text>N-(5-phospho-beta-D-ribosyl)anthranilate = 1-(2-carboxyphenylamino)-1-deoxy-D-ribulose 5-phosphate</text>
        <dbReference type="Rhea" id="RHEA:21540"/>
        <dbReference type="ChEBI" id="CHEBI:18277"/>
        <dbReference type="ChEBI" id="CHEBI:58613"/>
        <dbReference type="EC" id="5.3.1.24"/>
    </reaction>
</comment>
<dbReference type="EC" id="4.2.1.20" evidence="13"/>
<dbReference type="InterPro" id="IPR006653">
    <property type="entry name" value="Trp_synth_b_CS"/>
</dbReference>
<protein>
    <recommendedName>
        <fullName evidence="13 14">Multifunctional fusion protein</fullName>
    </recommendedName>
    <domain>
        <recommendedName>
            <fullName evidence="14">N-(5'-phosphoribosyl)anthranilate isomerase</fullName>
            <shortName evidence="14">PRAI</shortName>
            <ecNumber evidence="14">5.3.1.24</ecNumber>
        </recommendedName>
    </domain>
    <domain>
        <recommendedName>
            <fullName evidence="13">Tryptophan synthase beta chain</fullName>
            <ecNumber evidence="13">4.2.1.20</ecNumber>
        </recommendedName>
    </domain>
</protein>
<comment type="caution">
    <text evidence="17">The sequence shown here is derived from an EMBL/GenBank/DDBJ whole genome shotgun (WGS) entry which is preliminary data.</text>
</comment>